<dbReference type="Proteomes" id="UP001465976">
    <property type="component" value="Unassembled WGS sequence"/>
</dbReference>
<dbReference type="EMBL" id="JBAHYK010004624">
    <property type="protein sequence ID" value="KAL0562740.1"/>
    <property type="molecule type" value="Genomic_DNA"/>
</dbReference>
<name>A0ABR3EIQ6_9AGAR</name>
<comment type="caution">
    <text evidence="1">The sequence shown here is derived from an EMBL/GenBank/DDBJ whole genome shotgun (WGS) entry which is preliminary data.</text>
</comment>
<keyword evidence="2" id="KW-1185">Reference proteome</keyword>
<gene>
    <name evidence="1" type="ORF">V5O48_019340</name>
</gene>
<proteinExistence type="predicted"/>
<reference evidence="1 2" key="1">
    <citation type="submission" date="2024-02" db="EMBL/GenBank/DDBJ databases">
        <title>A draft genome for the cacao thread blight pathogen Marasmius crinis-equi.</title>
        <authorList>
            <person name="Cohen S.P."/>
            <person name="Baruah I.K."/>
            <person name="Amoako-Attah I."/>
            <person name="Bukari Y."/>
            <person name="Meinhardt L.W."/>
            <person name="Bailey B.A."/>
        </authorList>
    </citation>
    <scope>NUCLEOTIDE SEQUENCE [LARGE SCALE GENOMIC DNA]</scope>
    <source>
        <strain evidence="1 2">GH-76</strain>
    </source>
</reference>
<accession>A0ABR3EIQ6</accession>
<protein>
    <submittedName>
        <fullName evidence="1">Uncharacterized protein</fullName>
    </submittedName>
</protein>
<sequence length="87" mass="9870">MLTGASRVRDLLKYMERLRMALPGVKEIWGAWMADQPSYKSKFKLILEVETTLRKLLREGKVSKEQTVCIDPNLAAELGPSSFLLAM</sequence>
<evidence type="ECO:0000313" key="2">
    <source>
        <dbReference type="Proteomes" id="UP001465976"/>
    </source>
</evidence>
<evidence type="ECO:0000313" key="1">
    <source>
        <dbReference type="EMBL" id="KAL0562740.1"/>
    </source>
</evidence>
<organism evidence="1 2">
    <name type="scientific">Marasmius crinis-equi</name>
    <dbReference type="NCBI Taxonomy" id="585013"/>
    <lineage>
        <taxon>Eukaryota</taxon>
        <taxon>Fungi</taxon>
        <taxon>Dikarya</taxon>
        <taxon>Basidiomycota</taxon>
        <taxon>Agaricomycotina</taxon>
        <taxon>Agaricomycetes</taxon>
        <taxon>Agaricomycetidae</taxon>
        <taxon>Agaricales</taxon>
        <taxon>Marasmiineae</taxon>
        <taxon>Marasmiaceae</taxon>
        <taxon>Marasmius</taxon>
    </lineage>
</organism>